<keyword evidence="4 5" id="KW-0472">Membrane</keyword>
<feature type="transmembrane region" description="Helical" evidence="5">
    <location>
        <begin position="66"/>
        <end position="87"/>
    </location>
</feature>
<evidence type="ECO:0000256" key="5">
    <source>
        <dbReference type="SAM" id="Phobius"/>
    </source>
</evidence>
<protein>
    <submittedName>
        <fullName evidence="7">O-antigen ligase family protein</fullName>
    </submittedName>
</protein>
<evidence type="ECO:0000256" key="1">
    <source>
        <dbReference type="ARBA" id="ARBA00004141"/>
    </source>
</evidence>
<keyword evidence="8" id="KW-1185">Reference proteome</keyword>
<proteinExistence type="predicted"/>
<accession>A0ABW5BC42</accession>
<feature type="transmembrane region" description="Helical" evidence="5">
    <location>
        <begin position="372"/>
        <end position="395"/>
    </location>
</feature>
<dbReference type="Pfam" id="PF04932">
    <property type="entry name" value="Wzy_C"/>
    <property type="match status" value="1"/>
</dbReference>
<dbReference type="InterPro" id="IPR007016">
    <property type="entry name" value="O-antigen_ligase-rel_domated"/>
</dbReference>
<dbReference type="InterPro" id="IPR051533">
    <property type="entry name" value="WaaL-like"/>
</dbReference>
<sequence>MSLIILSIITLLTIGLIFWVLSKMLLYGKWEYGIYFLLLFLPFYTTVLSVTYLTTGSELIVKLFQFLKEIVILTSLICFVLFQKNLFDYPFRFHQVDILFLALLTMGFIYMVIPIGEASTINKALYFKNMLVPGLVYFMGRNTLFDDREIKFLFKGIFLIAIGAFFVNLFEKTIDTHLQSLTGYALFNQAINDMEPTGNFGLTWTFETQATTKRLASFFSDPLELASSVLLGFSAGLIWFLSSKRENWFVYTMVMLCSLGSLFFASSRAAFLSFFVMIFFIAMIFRLYKLIFLGIGFFLFFVFYVVFLASDDFYYFVVDTITFENPSSAGHVLEWLIALDSMIANPFGIGLAMSGNVGSVEEELRVGGENQFLIFGVQLGWIGMFIYILILFYGIRTALKVFNRTENLMTARIAFVAATVKFGLLLPLFTANAEVYAYVSWLTWWMVGYSVHAYQNITYQKTLIA</sequence>
<dbReference type="Proteomes" id="UP001597414">
    <property type="component" value="Unassembled WGS sequence"/>
</dbReference>
<feature type="transmembrane region" description="Helical" evidence="5">
    <location>
        <begin position="152"/>
        <end position="170"/>
    </location>
</feature>
<evidence type="ECO:0000313" key="8">
    <source>
        <dbReference type="Proteomes" id="UP001597414"/>
    </source>
</evidence>
<keyword evidence="7" id="KW-0436">Ligase</keyword>
<feature type="transmembrane region" description="Helical" evidence="5">
    <location>
        <begin position="248"/>
        <end position="281"/>
    </location>
</feature>
<evidence type="ECO:0000259" key="6">
    <source>
        <dbReference type="Pfam" id="PF04932"/>
    </source>
</evidence>
<feature type="domain" description="O-antigen ligase-related" evidence="6">
    <location>
        <begin position="254"/>
        <end position="388"/>
    </location>
</feature>
<evidence type="ECO:0000313" key="7">
    <source>
        <dbReference type="EMBL" id="MFD2203707.1"/>
    </source>
</evidence>
<dbReference type="PANTHER" id="PTHR37422">
    <property type="entry name" value="TEICHURONIC ACID BIOSYNTHESIS PROTEIN TUAE"/>
    <property type="match status" value="1"/>
</dbReference>
<feature type="transmembrane region" description="Helical" evidence="5">
    <location>
        <begin position="290"/>
        <end position="309"/>
    </location>
</feature>
<dbReference type="EMBL" id="JBHUIV010000034">
    <property type="protein sequence ID" value="MFD2203707.1"/>
    <property type="molecule type" value="Genomic_DNA"/>
</dbReference>
<dbReference type="GO" id="GO:0016874">
    <property type="term" value="F:ligase activity"/>
    <property type="evidence" value="ECO:0007669"/>
    <property type="project" value="UniProtKB-KW"/>
</dbReference>
<evidence type="ECO:0000256" key="2">
    <source>
        <dbReference type="ARBA" id="ARBA00022692"/>
    </source>
</evidence>
<feature type="transmembrane region" description="Helical" evidence="5">
    <location>
        <begin position="32"/>
        <end position="54"/>
    </location>
</feature>
<gene>
    <name evidence="7" type="ORF">ACFSKV_19180</name>
</gene>
<evidence type="ECO:0000256" key="3">
    <source>
        <dbReference type="ARBA" id="ARBA00022989"/>
    </source>
</evidence>
<dbReference type="RefSeq" id="WP_380806576.1">
    <property type="nucleotide sequence ID" value="NZ_JBHUIV010000034.1"/>
</dbReference>
<evidence type="ECO:0000256" key="4">
    <source>
        <dbReference type="ARBA" id="ARBA00023136"/>
    </source>
</evidence>
<feature type="transmembrane region" description="Helical" evidence="5">
    <location>
        <begin position="407"/>
        <end position="429"/>
    </location>
</feature>
<feature type="transmembrane region" description="Helical" evidence="5">
    <location>
        <begin position="435"/>
        <end position="454"/>
    </location>
</feature>
<feature type="transmembrane region" description="Helical" evidence="5">
    <location>
        <begin position="93"/>
        <end position="113"/>
    </location>
</feature>
<feature type="transmembrane region" description="Helical" evidence="5">
    <location>
        <begin position="125"/>
        <end position="140"/>
    </location>
</feature>
<feature type="transmembrane region" description="Helical" evidence="5">
    <location>
        <begin position="223"/>
        <end position="242"/>
    </location>
</feature>
<organism evidence="7 8">
    <name type="scientific">Shivajiella indica</name>
    <dbReference type="NCBI Taxonomy" id="872115"/>
    <lineage>
        <taxon>Bacteria</taxon>
        <taxon>Pseudomonadati</taxon>
        <taxon>Bacteroidota</taxon>
        <taxon>Cytophagia</taxon>
        <taxon>Cytophagales</taxon>
        <taxon>Cyclobacteriaceae</taxon>
        <taxon>Shivajiella</taxon>
    </lineage>
</organism>
<keyword evidence="3 5" id="KW-1133">Transmembrane helix</keyword>
<name>A0ABW5BC42_9BACT</name>
<dbReference type="PANTHER" id="PTHR37422:SF13">
    <property type="entry name" value="LIPOPOLYSACCHARIDE BIOSYNTHESIS PROTEIN PA4999-RELATED"/>
    <property type="match status" value="1"/>
</dbReference>
<keyword evidence="2 5" id="KW-0812">Transmembrane</keyword>
<comment type="caution">
    <text evidence="7">The sequence shown here is derived from an EMBL/GenBank/DDBJ whole genome shotgun (WGS) entry which is preliminary data.</text>
</comment>
<reference evidence="8" key="1">
    <citation type="journal article" date="2019" name="Int. J. Syst. Evol. Microbiol.">
        <title>The Global Catalogue of Microorganisms (GCM) 10K type strain sequencing project: providing services to taxonomists for standard genome sequencing and annotation.</title>
        <authorList>
            <consortium name="The Broad Institute Genomics Platform"/>
            <consortium name="The Broad Institute Genome Sequencing Center for Infectious Disease"/>
            <person name="Wu L."/>
            <person name="Ma J."/>
        </authorList>
    </citation>
    <scope>NUCLEOTIDE SEQUENCE [LARGE SCALE GENOMIC DNA]</scope>
    <source>
        <strain evidence="8">KCTC 19812</strain>
    </source>
</reference>
<comment type="subcellular location">
    <subcellularLocation>
        <location evidence="1">Membrane</location>
        <topology evidence="1">Multi-pass membrane protein</topology>
    </subcellularLocation>
</comment>